<gene>
    <name evidence="8" type="ORF">SHERM_10920</name>
</gene>
<evidence type="ECO:0000313" key="8">
    <source>
        <dbReference type="EMBL" id="CAA0808692.1"/>
    </source>
</evidence>
<feature type="compositionally biased region" description="Acidic residues" evidence="6">
    <location>
        <begin position="81"/>
        <end position="91"/>
    </location>
</feature>
<dbReference type="EMBL" id="CACSLK010003174">
    <property type="protein sequence ID" value="CAA0808692.1"/>
    <property type="molecule type" value="Genomic_DNA"/>
</dbReference>
<feature type="compositionally biased region" description="Pro residues" evidence="6">
    <location>
        <begin position="125"/>
        <end position="145"/>
    </location>
</feature>
<feature type="region of interest" description="Disordered" evidence="6">
    <location>
        <begin position="463"/>
        <end position="485"/>
    </location>
</feature>
<feature type="region of interest" description="Disordered" evidence="6">
    <location>
        <begin position="121"/>
        <end position="145"/>
    </location>
</feature>
<dbReference type="PANTHER" id="PTHR31072">
    <property type="entry name" value="TRANSCRIPTION FACTOR TCP4-RELATED"/>
    <property type="match status" value="1"/>
</dbReference>
<dbReference type="Pfam" id="PF03634">
    <property type="entry name" value="TCP"/>
    <property type="match status" value="1"/>
</dbReference>
<name>A0A9N7MN59_STRHE</name>
<feature type="region of interest" description="Disordered" evidence="6">
    <location>
        <begin position="61"/>
        <end position="108"/>
    </location>
</feature>
<dbReference type="PROSITE" id="PS51369">
    <property type="entry name" value="TCP"/>
    <property type="match status" value="1"/>
</dbReference>
<feature type="compositionally biased region" description="Basic and acidic residues" evidence="6">
    <location>
        <begin position="464"/>
        <end position="473"/>
    </location>
</feature>
<dbReference type="InterPro" id="IPR005333">
    <property type="entry name" value="Transcription_factor_TCP"/>
</dbReference>
<dbReference type="GO" id="GO:0043565">
    <property type="term" value="F:sequence-specific DNA binding"/>
    <property type="evidence" value="ECO:0007669"/>
    <property type="project" value="TreeGrafter"/>
</dbReference>
<protein>
    <submittedName>
        <fullName evidence="8">Transcription factor TCP4</fullName>
    </submittedName>
</protein>
<dbReference type="AlphaFoldDB" id="A0A9N7MN59"/>
<evidence type="ECO:0000256" key="1">
    <source>
        <dbReference type="ARBA" id="ARBA00004123"/>
    </source>
</evidence>
<organism evidence="8 9">
    <name type="scientific">Striga hermonthica</name>
    <name type="common">Purple witchweed</name>
    <name type="synonym">Buchnera hermonthica</name>
    <dbReference type="NCBI Taxonomy" id="68872"/>
    <lineage>
        <taxon>Eukaryota</taxon>
        <taxon>Viridiplantae</taxon>
        <taxon>Streptophyta</taxon>
        <taxon>Embryophyta</taxon>
        <taxon>Tracheophyta</taxon>
        <taxon>Spermatophyta</taxon>
        <taxon>Magnoliopsida</taxon>
        <taxon>eudicotyledons</taxon>
        <taxon>Gunneridae</taxon>
        <taxon>Pentapetalae</taxon>
        <taxon>asterids</taxon>
        <taxon>lamiids</taxon>
        <taxon>Lamiales</taxon>
        <taxon>Orobanchaceae</taxon>
        <taxon>Buchnereae</taxon>
        <taxon>Striga</taxon>
    </lineage>
</organism>
<evidence type="ECO:0000259" key="7">
    <source>
        <dbReference type="PROSITE" id="PS51369"/>
    </source>
</evidence>
<comment type="subcellular location">
    <subcellularLocation>
        <location evidence="1">Nucleus</location>
    </subcellularLocation>
</comment>
<feature type="domain" description="TCP" evidence="7">
    <location>
        <begin position="189"/>
        <end position="247"/>
    </location>
</feature>
<evidence type="ECO:0000256" key="2">
    <source>
        <dbReference type="ARBA" id="ARBA00023015"/>
    </source>
</evidence>
<sequence>MDGGSESVVVGGIGSRLIGPCPGVALPCFLAPEIRKASMVSFCLSRLDQENQERRQDKILSLDPHTNLHHLYRNQNLRNAEEEEEEEEGEGDREPNHISLKTPHEPPTASFQELFHQTHLLYGRQPPPPSPPETLFTPPPPPLPLPKKRPYFPMFEGDGHLNPPPPPSRTGGGEIVAVQGGRIVRSTGRQDRHSKVCTAKGLRDRRVRLAAHTAIQFYDVQDRLGYDRPSKAVDWLINKAKAAIDGLAELPAWHPTAAATSSPPNTGSVPVNARKNLQQQNQPHETGVSGNEHVSAFLPPSLDSDVQFQSFPTHDLFSRNSSNSNSQDLRLSLQSFQDPNFIHHHPQTEQHAQSQGQQHVLLTGIPLGFDGWRSLPENLPSWNSGGVAGGDFNQFLNNSQRGPLQSSNTPSVRAWIDPSAAMADHHHHPQGTLPVYPPSSFSGGIGFSGYGGFSGFHIPARIQGSKEEHDGYSDKPSSASSDSRH</sequence>
<feature type="compositionally biased region" description="Low complexity" evidence="6">
    <location>
        <begin position="474"/>
        <end position="485"/>
    </location>
</feature>
<keyword evidence="5" id="KW-0539">Nucleus</keyword>
<dbReference type="GO" id="GO:0003700">
    <property type="term" value="F:DNA-binding transcription factor activity"/>
    <property type="evidence" value="ECO:0007669"/>
    <property type="project" value="InterPro"/>
</dbReference>
<evidence type="ECO:0000256" key="5">
    <source>
        <dbReference type="ARBA" id="ARBA00023242"/>
    </source>
</evidence>
<evidence type="ECO:0000256" key="3">
    <source>
        <dbReference type="ARBA" id="ARBA00023125"/>
    </source>
</evidence>
<dbReference type="InterPro" id="IPR017887">
    <property type="entry name" value="TF_TCP_subgr"/>
</dbReference>
<dbReference type="OrthoDB" id="1927134at2759"/>
<evidence type="ECO:0000313" key="9">
    <source>
        <dbReference type="Proteomes" id="UP001153555"/>
    </source>
</evidence>
<comment type="caution">
    <text evidence="8">The sequence shown here is derived from an EMBL/GenBank/DDBJ whole genome shotgun (WGS) entry which is preliminary data.</text>
</comment>
<evidence type="ECO:0000256" key="6">
    <source>
        <dbReference type="SAM" id="MobiDB-lite"/>
    </source>
</evidence>
<accession>A0A9N7MN59</accession>
<evidence type="ECO:0000256" key="4">
    <source>
        <dbReference type="ARBA" id="ARBA00023163"/>
    </source>
</evidence>
<keyword evidence="3" id="KW-0238">DNA-binding</keyword>
<keyword evidence="9" id="KW-1185">Reference proteome</keyword>
<dbReference type="PANTHER" id="PTHR31072:SF276">
    <property type="entry name" value="SAP DOMAIN-CONTAINING PROTEIN"/>
    <property type="match status" value="1"/>
</dbReference>
<dbReference type="GO" id="GO:0005634">
    <property type="term" value="C:nucleus"/>
    <property type="evidence" value="ECO:0007669"/>
    <property type="project" value="UniProtKB-SubCell"/>
</dbReference>
<proteinExistence type="predicted"/>
<keyword evidence="2" id="KW-0805">Transcription regulation</keyword>
<reference evidence="8" key="1">
    <citation type="submission" date="2019-12" db="EMBL/GenBank/DDBJ databases">
        <authorList>
            <person name="Scholes J."/>
        </authorList>
    </citation>
    <scope>NUCLEOTIDE SEQUENCE</scope>
</reference>
<dbReference type="Proteomes" id="UP001153555">
    <property type="component" value="Unassembled WGS sequence"/>
</dbReference>
<keyword evidence="4" id="KW-0804">Transcription</keyword>